<feature type="region of interest" description="Disordered" evidence="1">
    <location>
        <begin position="95"/>
        <end position="130"/>
    </location>
</feature>
<proteinExistence type="predicted"/>
<dbReference type="STRING" id="51028.A0A0N4VPA7"/>
<protein>
    <submittedName>
        <fullName evidence="4">Clathrin light chain</fullName>
    </submittedName>
</protein>
<dbReference type="WBParaSite" id="EVEC_0001283501-mRNA-1">
    <property type="protein sequence ID" value="EVEC_0001283501-mRNA-1"/>
    <property type="gene ID" value="EVEC_0001283501"/>
</dbReference>
<dbReference type="OrthoDB" id="5877408at2759"/>
<keyword evidence="3" id="KW-1185">Reference proteome</keyword>
<evidence type="ECO:0000313" key="2">
    <source>
        <dbReference type="EMBL" id="VDD97252.1"/>
    </source>
</evidence>
<evidence type="ECO:0000313" key="4">
    <source>
        <dbReference type="WBParaSite" id="EVEC_0001283501-mRNA-1"/>
    </source>
</evidence>
<reference evidence="2 3" key="2">
    <citation type="submission" date="2018-10" db="EMBL/GenBank/DDBJ databases">
        <authorList>
            <consortium name="Pathogen Informatics"/>
        </authorList>
    </citation>
    <scope>NUCLEOTIDE SEQUENCE [LARGE SCALE GENOMIC DNA]</scope>
</reference>
<dbReference type="EMBL" id="UXUI01013207">
    <property type="protein sequence ID" value="VDD97252.1"/>
    <property type="molecule type" value="Genomic_DNA"/>
</dbReference>
<dbReference type="AlphaFoldDB" id="A0A0N4VPA7"/>
<reference evidence="4" key="1">
    <citation type="submission" date="2017-02" db="UniProtKB">
        <authorList>
            <consortium name="WormBaseParasite"/>
        </authorList>
    </citation>
    <scope>IDENTIFICATION</scope>
</reference>
<sequence>MTLEEGEKDEKKKDEEDRWFREKQAELERKAEIKAIEKQVKEMQVNNEREYRKALANDAFNLWLDIKNRQRAYETSIPGQMVRYGLEMKRSQVPWRPPTRDFVPRIPSHQRRSRRRARTADRVVRPKSVF</sequence>
<evidence type="ECO:0000313" key="3">
    <source>
        <dbReference type="Proteomes" id="UP000274131"/>
    </source>
</evidence>
<name>A0A0N4VPA7_ENTVE</name>
<gene>
    <name evidence="2" type="ORF">EVEC_LOCUS12003</name>
</gene>
<dbReference type="Proteomes" id="UP000274131">
    <property type="component" value="Unassembled WGS sequence"/>
</dbReference>
<feature type="compositionally biased region" description="Basic residues" evidence="1">
    <location>
        <begin position="108"/>
        <end position="117"/>
    </location>
</feature>
<accession>A0A0N4VPA7</accession>
<organism evidence="4">
    <name type="scientific">Enterobius vermicularis</name>
    <name type="common">Human pinworm</name>
    <dbReference type="NCBI Taxonomy" id="51028"/>
    <lineage>
        <taxon>Eukaryota</taxon>
        <taxon>Metazoa</taxon>
        <taxon>Ecdysozoa</taxon>
        <taxon>Nematoda</taxon>
        <taxon>Chromadorea</taxon>
        <taxon>Rhabditida</taxon>
        <taxon>Spirurina</taxon>
        <taxon>Oxyuridomorpha</taxon>
        <taxon>Oxyuroidea</taxon>
        <taxon>Oxyuridae</taxon>
        <taxon>Enterobius</taxon>
    </lineage>
</organism>
<evidence type="ECO:0000256" key="1">
    <source>
        <dbReference type="SAM" id="MobiDB-lite"/>
    </source>
</evidence>